<accession>A0A089LQY2</accession>
<evidence type="ECO:0000256" key="1">
    <source>
        <dbReference type="SAM" id="MobiDB-lite"/>
    </source>
</evidence>
<feature type="region of interest" description="Disordered" evidence="1">
    <location>
        <begin position="23"/>
        <end position="66"/>
    </location>
</feature>
<organism evidence="2 3">
    <name type="scientific">Paenibacillus stellifer</name>
    <dbReference type="NCBI Taxonomy" id="169760"/>
    <lineage>
        <taxon>Bacteria</taxon>
        <taxon>Bacillati</taxon>
        <taxon>Bacillota</taxon>
        <taxon>Bacilli</taxon>
        <taxon>Bacillales</taxon>
        <taxon>Paenibacillaceae</taxon>
        <taxon>Paenibacillus</taxon>
    </lineage>
</organism>
<dbReference type="HOGENOM" id="CLU_2827150_0_0_9"/>
<dbReference type="KEGG" id="pste:PSTEL_04650"/>
<dbReference type="Proteomes" id="UP000029507">
    <property type="component" value="Chromosome"/>
</dbReference>
<proteinExistence type="predicted"/>
<gene>
    <name evidence="2" type="ORF">PSTEL_04650</name>
</gene>
<dbReference type="AlphaFoldDB" id="A0A089LQY2"/>
<evidence type="ECO:0000313" key="3">
    <source>
        <dbReference type="Proteomes" id="UP000029507"/>
    </source>
</evidence>
<sequence length="66" mass="6890">MGQFIFGIRKVLNAGGTVTIFSRQAGEDGQTEDQVRKKPGAKGGQAAARRTGIGKRPGGSKEGDLM</sequence>
<dbReference type="EMBL" id="CP009286">
    <property type="protein sequence ID" value="AIQ62495.1"/>
    <property type="molecule type" value="Genomic_DNA"/>
</dbReference>
<name>A0A089LQY2_9BACL</name>
<reference evidence="2 3" key="1">
    <citation type="submission" date="2014-08" db="EMBL/GenBank/DDBJ databases">
        <title>Comparative genomics of the Paenibacillus odorifer group.</title>
        <authorList>
            <person name="den Bakker H.C."/>
            <person name="Tsai Y.-C."/>
            <person name="Martin N."/>
            <person name="Korlach J."/>
            <person name="Wiedmann M."/>
        </authorList>
    </citation>
    <scope>NUCLEOTIDE SEQUENCE [LARGE SCALE GENOMIC DNA]</scope>
    <source>
        <strain evidence="2 3">DSM 14472</strain>
    </source>
</reference>
<protein>
    <submittedName>
        <fullName evidence="2">Uncharacterized protein</fullName>
    </submittedName>
</protein>
<evidence type="ECO:0000313" key="2">
    <source>
        <dbReference type="EMBL" id="AIQ62495.1"/>
    </source>
</evidence>
<keyword evidence="3" id="KW-1185">Reference proteome</keyword>